<dbReference type="InterPro" id="IPR029058">
    <property type="entry name" value="AB_hydrolase_fold"/>
</dbReference>
<dbReference type="PANTHER" id="PTHR43798:SF33">
    <property type="entry name" value="HYDROLASE, PUTATIVE (AFU_ORTHOLOGUE AFUA_2G14860)-RELATED"/>
    <property type="match status" value="1"/>
</dbReference>
<dbReference type="InterPro" id="IPR050266">
    <property type="entry name" value="AB_hydrolase_sf"/>
</dbReference>
<dbReference type="EMBL" id="CP046902">
    <property type="protein sequence ID" value="QGZ30980.1"/>
    <property type="molecule type" value="Genomic_DNA"/>
</dbReference>
<dbReference type="GO" id="GO:0016020">
    <property type="term" value="C:membrane"/>
    <property type="evidence" value="ECO:0007669"/>
    <property type="project" value="TreeGrafter"/>
</dbReference>
<dbReference type="PANTHER" id="PTHR43798">
    <property type="entry name" value="MONOACYLGLYCEROL LIPASE"/>
    <property type="match status" value="1"/>
</dbReference>
<gene>
    <name evidence="2" type="ORF">GQA94_13250</name>
</gene>
<dbReference type="OrthoDB" id="9779853at2"/>
<dbReference type="SUPFAM" id="SSF53474">
    <property type="entry name" value="alpha/beta-Hydrolases"/>
    <property type="match status" value="1"/>
</dbReference>
<dbReference type="GO" id="GO:0016787">
    <property type="term" value="F:hydrolase activity"/>
    <property type="evidence" value="ECO:0007669"/>
    <property type="project" value="UniProtKB-KW"/>
</dbReference>
<feature type="domain" description="AB hydrolase-1" evidence="1">
    <location>
        <begin position="27"/>
        <end position="164"/>
    </location>
</feature>
<dbReference type="Proteomes" id="UP000438983">
    <property type="component" value="Chromosome"/>
</dbReference>
<proteinExistence type="predicted"/>
<keyword evidence="2" id="KW-0378">Hydrolase</keyword>
<evidence type="ECO:0000313" key="3">
    <source>
        <dbReference type="Proteomes" id="UP000438983"/>
    </source>
</evidence>
<evidence type="ECO:0000259" key="1">
    <source>
        <dbReference type="Pfam" id="PF00561"/>
    </source>
</evidence>
<protein>
    <submittedName>
        <fullName evidence="2">Alpha/beta fold hydrolase</fullName>
    </submittedName>
</protein>
<dbReference type="InterPro" id="IPR000073">
    <property type="entry name" value="AB_hydrolase_1"/>
</dbReference>
<reference evidence="2 3" key="1">
    <citation type="submission" date="2019-12" db="EMBL/GenBank/DDBJ databases">
        <title>Complete genome sequence of Pseudomonas stutzeri.</title>
        <authorList>
            <person name="Lim S.R."/>
            <person name="Kim J.H."/>
        </authorList>
    </citation>
    <scope>NUCLEOTIDE SEQUENCE [LARGE SCALE GENOMIC DNA]</scope>
    <source>
        <strain evidence="2 3">PM101005</strain>
    </source>
</reference>
<dbReference type="AlphaFoldDB" id="A0A6I6LPB5"/>
<dbReference type="Pfam" id="PF00561">
    <property type="entry name" value="Abhydrolase_1"/>
    <property type="match status" value="1"/>
</dbReference>
<organism evidence="2 3">
    <name type="scientific">Stutzerimonas stutzeri</name>
    <name type="common">Pseudomonas stutzeri</name>
    <dbReference type="NCBI Taxonomy" id="316"/>
    <lineage>
        <taxon>Bacteria</taxon>
        <taxon>Pseudomonadati</taxon>
        <taxon>Pseudomonadota</taxon>
        <taxon>Gammaproteobacteria</taxon>
        <taxon>Pseudomonadales</taxon>
        <taxon>Pseudomonadaceae</taxon>
        <taxon>Stutzerimonas</taxon>
    </lineage>
</organism>
<dbReference type="RefSeq" id="WP_158188462.1">
    <property type="nucleotide sequence ID" value="NZ_CP046902.1"/>
</dbReference>
<sequence length="258" mass="28519">MLSCSVLDIGTAKLEYRLLNAPDTTRPTLVLLHEGLGCVALWKDFPEALAARTGWPVLVYSREGYGGSSPVPLPRGLDYLSVAGPDELAAVLDALSLERVVLVGHSDGASIALAYAAHNDPRVKGVVALAPHVTVEQASLTGIQRTLDAFHGGRLRDRLAAYHGDNTDGAFRGWSDTWLQPAFSDWHLLDELPRIALPILAVQGRDDEFATDEQLRLIEQRVRHSRVEFLENCRHFPQDQARERTLALIEDYLQSVRL</sequence>
<accession>A0A6I6LPB5</accession>
<dbReference type="Gene3D" id="3.40.50.1820">
    <property type="entry name" value="alpha/beta hydrolase"/>
    <property type="match status" value="1"/>
</dbReference>
<name>A0A6I6LPB5_STUST</name>
<evidence type="ECO:0000313" key="2">
    <source>
        <dbReference type="EMBL" id="QGZ30980.1"/>
    </source>
</evidence>